<dbReference type="Pfam" id="PF00583">
    <property type="entry name" value="Acetyltransf_1"/>
    <property type="match status" value="1"/>
</dbReference>
<organism evidence="2 3">
    <name type="scientific">Prescottella agglutinans</name>
    <dbReference type="NCBI Taxonomy" id="1644129"/>
    <lineage>
        <taxon>Bacteria</taxon>
        <taxon>Bacillati</taxon>
        <taxon>Actinomycetota</taxon>
        <taxon>Actinomycetes</taxon>
        <taxon>Mycobacteriales</taxon>
        <taxon>Nocardiaceae</taxon>
        <taxon>Prescottella</taxon>
    </lineage>
</organism>
<dbReference type="Gene3D" id="3.40.630.30">
    <property type="match status" value="1"/>
</dbReference>
<feature type="domain" description="N-acetyltransferase" evidence="1">
    <location>
        <begin position="3"/>
        <end position="174"/>
    </location>
</feature>
<evidence type="ECO:0000313" key="2">
    <source>
        <dbReference type="EMBL" id="MDH6280630.1"/>
    </source>
</evidence>
<reference evidence="2 3" key="1">
    <citation type="submission" date="2023-04" db="EMBL/GenBank/DDBJ databases">
        <title>Forest soil microbial communities from Buena Vista Peninsula, Colon Province, Panama.</title>
        <authorList>
            <person name="Bouskill N."/>
        </authorList>
    </citation>
    <scope>NUCLEOTIDE SEQUENCE [LARGE SCALE GENOMIC DNA]</scope>
    <source>
        <strain evidence="2 3">CFH S0262</strain>
    </source>
</reference>
<evidence type="ECO:0000259" key="1">
    <source>
        <dbReference type="PROSITE" id="PS51186"/>
    </source>
</evidence>
<gene>
    <name evidence="2" type="ORF">M2280_001843</name>
</gene>
<protein>
    <submittedName>
        <fullName evidence="2">GNAT superfamily N-acetyltransferase</fullName>
    </submittedName>
</protein>
<accession>A0ABT6M8Q5</accession>
<keyword evidence="3" id="KW-1185">Reference proteome</keyword>
<dbReference type="RefSeq" id="WP_280759979.1">
    <property type="nucleotide sequence ID" value="NZ_JARXVC010000004.1"/>
</dbReference>
<dbReference type="EMBL" id="JARXVC010000004">
    <property type="protein sequence ID" value="MDH6280630.1"/>
    <property type="molecule type" value="Genomic_DNA"/>
</dbReference>
<name>A0ABT6M8Q5_9NOCA</name>
<evidence type="ECO:0000313" key="3">
    <source>
        <dbReference type="Proteomes" id="UP001160334"/>
    </source>
</evidence>
<dbReference type="InterPro" id="IPR000182">
    <property type="entry name" value="GNAT_dom"/>
</dbReference>
<proteinExistence type="predicted"/>
<dbReference type="Proteomes" id="UP001160334">
    <property type="component" value="Unassembled WGS sequence"/>
</dbReference>
<dbReference type="SUPFAM" id="SSF55729">
    <property type="entry name" value="Acyl-CoA N-acyltransferases (Nat)"/>
    <property type="match status" value="1"/>
</dbReference>
<comment type="caution">
    <text evidence="2">The sequence shown here is derived from an EMBL/GenBank/DDBJ whole genome shotgun (WGS) entry which is preliminary data.</text>
</comment>
<dbReference type="PROSITE" id="PS51186">
    <property type="entry name" value="GNAT"/>
    <property type="match status" value="1"/>
</dbReference>
<dbReference type="InterPro" id="IPR016181">
    <property type="entry name" value="Acyl_CoA_acyltransferase"/>
</dbReference>
<sequence length="187" mass="20352">MAITVRRSGPRDRASILELMAASRGDGLSAEERAERGFVQGRMDDKVLARFEEGTGVFLAEEDGDLAGFAMTSEPAAVASGPPRLALDALRGSHTSGGLFLYGPAAVDRRFQGRGVLTLLLTELSRALRGRFDTGVAFVEAANAKSLEVHRHYGMDEVATFVFDGRDYFVFTFSPAEFADRVSSRRR</sequence>